<dbReference type="Proteomes" id="UP001472677">
    <property type="component" value="Unassembled WGS sequence"/>
</dbReference>
<evidence type="ECO:0000313" key="2">
    <source>
        <dbReference type="Proteomes" id="UP001472677"/>
    </source>
</evidence>
<dbReference type="EMBL" id="JBBPBM010000004">
    <property type="protein sequence ID" value="KAK8588247.1"/>
    <property type="molecule type" value="Genomic_DNA"/>
</dbReference>
<gene>
    <name evidence="1" type="ORF">V6N12_022701</name>
</gene>
<name>A0ABR2FVN9_9ROSI</name>
<protein>
    <submittedName>
        <fullName evidence="1">Uncharacterized protein</fullName>
    </submittedName>
</protein>
<comment type="caution">
    <text evidence="1">The sequence shown here is derived from an EMBL/GenBank/DDBJ whole genome shotgun (WGS) entry which is preliminary data.</text>
</comment>
<accession>A0ABR2FVN9</accession>
<evidence type="ECO:0000313" key="1">
    <source>
        <dbReference type="EMBL" id="KAK8588247.1"/>
    </source>
</evidence>
<reference evidence="1 2" key="1">
    <citation type="journal article" date="2024" name="G3 (Bethesda)">
        <title>Genome assembly of Hibiscus sabdariffa L. provides insights into metabolisms of medicinal natural products.</title>
        <authorList>
            <person name="Kim T."/>
        </authorList>
    </citation>
    <scope>NUCLEOTIDE SEQUENCE [LARGE SCALE GENOMIC DNA]</scope>
    <source>
        <strain evidence="1">TK-2024</strain>
        <tissue evidence="1">Old leaves</tissue>
    </source>
</reference>
<keyword evidence="2" id="KW-1185">Reference proteome</keyword>
<proteinExistence type="predicted"/>
<organism evidence="1 2">
    <name type="scientific">Hibiscus sabdariffa</name>
    <name type="common">roselle</name>
    <dbReference type="NCBI Taxonomy" id="183260"/>
    <lineage>
        <taxon>Eukaryota</taxon>
        <taxon>Viridiplantae</taxon>
        <taxon>Streptophyta</taxon>
        <taxon>Embryophyta</taxon>
        <taxon>Tracheophyta</taxon>
        <taxon>Spermatophyta</taxon>
        <taxon>Magnoliopsida</taxon>
        <taxon>eudicotyledons</taxon>
        <taxon>Gunneridae</taxon>
        <taxon>Pentapetalae</taxon>
        <taxon>rosids</taxon>
        <taxon>malvids</taxon>
        <taxon>Malvales</taxon>
        <taxon>Malvaceae</taxon>
        <taxon>Malvoideae</taxon>
        <taxon>Hibiscus</taxon>
    </lineage>
</organism>
<sequence>MATTGTAAEEGSYVRVDVPMSCDQLDGNTRPRLRKPYGSKDLISVKAASHNGSHGSNSKVSQVLPFLCVQFQFIRKPPFPYTTCLNINVVSVLEC</sequence>